<protein>
    <recommendedName>
        <fullName evidence="8">Regulator of SigK</fullName>
    </recommendedName>
    <alternativeName>
        <fullName evidence="7">Sigma-K anti-sigma factor RskA</fullName>
    </alternativeName>
</protein>
<evidence type="ECO:0000313" key="11">
    <source>
        <dbReference type="Proteomes" id="UP000298179"/>
    </source>
</evidence>
<evidence type="ECO:0000313" key="10">
    <source>
        <dbReference type="EMBL" id="TFF21782.1"/>
    </source>
</evidence>
<feature type="domain" description="Anti-sigma K factor RskA C-terminal" evidence="9">
    <location>
        <begin position="115"/>
        <end position="244"/>
    </location>
</feature>
<dbReference type="Gene3D" id="1.10.10.1320">
    <property type="entry name" value="Anti-sigma factor, zinc-finger domain"/>
    <property type="match status" value="1"/>
</dbReference>
<proteinExistence type="predicted"/>
<dbReference type="GO" id="GO:0005886">
    <property type="term" value="C:plasma membrane"/>
    <property type="evidence" value="ECO:0007669"/>
    <property type="project" value="UniProtKB-SubCell"/>
</dbReference>
<dbReference type="Proteomes" id="UP000298179">
    <property type="component" value="Unassembled WGS sequence"/>
</dbReference>
<dbReference type="AlphaFoldDB" id="A0A4Y8RGB2"/>
<evidence type="ECO:0000256" key="4">
    <source>
        <dbReference type="ARBA" id="ARBA00022692"/>
    </source>
</evidence>
<evidence type="ECO:0000256" key="7">
    <source>
        <dbReference type="ARBA" id="ARBA00029829"/>
    </source>
</evidence>
<reference evidence="10 11" key="1">
    <citation type="submission" date="2019-03" db="EMBL/GenBank/DDBJ databases">
        <title>Jiella endophytica sp. nov., a novel endophytic bacterium isolated from root of Ficus microcarpa Linn. f.</title>
        <authorList>
            <person name="Tuo L."/>
        </authorList>
    </citation>
    <scope>NUCLEOTIDE SEQUENCE [LARGE SCALE GENOMIC DNA]</scope>
    <source>
        <strain evidence="10 11">CBS5Q-3</strain>
    </source>
</reference>
<evidence type="ECO:0000259" key="9">
    <source>
        <dbReference type="Pfam" id="PF10099"/>
    </source>
</evidence>
<dbReference type="InterPro" id="IPR041916">
    <property type="entry name" value="Anti_sigma_zinc_sf"/>
</dbReference>
<evidence type="ECO:0000256" key="6">
    <source>
        <dbReference type="ARBA" id="ARBA00023136"/>
    </source>
</evidence>
<evidence type="ECO:0000256" key="5">
    <source>
        <dbReference type="ARBA" id="ARBA00022989"/>
    </source>
</evidence>
<dbReference type="OrthoDB" id="9816387at2"/>
<sequence length="253" mass="26518">MSVAMSDVGHGDSEEADLAAEYALGVLDGSERRSAERRIERDGAFAADVDDWNRRLAPLYERIEAVEPPPGVWQRITEDLSRMRRLGGFGPQAPAPRGRRVAGIWQWIGLSGMGLAAASLAALIVVGGNLAGLGVPDGAEDTILAGTLVNDQGQPLFTVVFYHEDEHDVATLIPVTRQDDGGKVPELWLVPPDGAAPRSLGLLHASQPILIDIADRTAGEPNAALAVSLEPPGGSPTGQPTGPVVAHGALNTL</sequence>
<dbReference type="InterPro" id="IPR018764">
    <property type="entry name" value="RskA_C"/>
</dbReference>
<evidence type="ECO:0000256" key="2">
    <source>
        <dbReference type="ARBA" id="ARBA00004236"/>
    </source>
</evidence>
<keyword evidence="4" id="KW-0812">Transmembrane</keyword>
<keyword evidence="3" id="KW-1003">Cell membrane</keyword>
<dbReference type="EMBL" id="SOZD01000004">
    <property type="protein sequence ID" value="TFF21782.1"/>
    <property type="molecule type" value="Genomic_DNA"/>
</dbReference>
<gene>
    <name evidence="10" type="ORF">E3C22_13960</name>
</gene>
<dbReference type="PANTHER" id="PTHR37461">
    <property type="entry name" value="ANTI-SIGMA-K FACTOR RSKA"/>
    <property type="match status" value="1"/>
</dbReference>
<dbReference type="Pfam" id="PF10099">
    <property type="entry name" value="RskA_C"/>
    <property type="match status" value="1"/>
</dbReference>
<organism evidence="10 11">
    <name type="scientific">Jiella endophytica</name>
    <dbReference type="NCBI Taxonomy" id="2558362"/>
    <lineage>
        <taxon>Bacteria</taxon>
        <taxon>Pseudomonadati</taxon>
        <taxon>Pseudomonadota</taxon>
        <taxon>Alphaproteobacteria</taxon>
        <taxon>Hyphomicrobiales</taxon>
        <taxon>Aurantimonadaceae</taxon>
        <taxon>Jiella</taxon>
    </lineage>
</organism>
<dbReference type="GO" id="GO:0006417">
    <property type="term" value="P:regulation of translation"/>
    <property type="evidence" value="ECO:0007669"/>
    <property type="project" value="TreeGrafter"/>
</dbReference>
<evidence type="ECO:0000256" key="3">
    <source>
        <dbReference type="ARBA" id="ARBA00022475"/>
    </source>
</evidence>
<keyword evidence="5" id="KW-1133">Transmembrane helix</keyword>
<dbReference type="PANTHER" id="PTHR37461:SF1">
    <property type="entry name" value="ANTI-SIGMA-K FACTOR RSKA"/>
    <property type="match status" value="1"/>
</dbReference>
<accession>A0A4Y8RGB2</accession>
<evidence type="ECO:0000256" key="8">
    <source>
        <dbReference type="ARBA" id="ARBA00030803"/>
    </source>
</evidence>
<keyword evidence="6" id="KW-0472">Membrane</keyword>
<name>A0A4Y8RGB2_9HYPH</name>
<comment type="caution">
    <text evidence="10">The sequence shown here is derived from an EMBL/GenBank/DDBJ whole genome shotgun (WGS) entry which is preliminary data.</text>
</comment>
<comment type="subcellular location">
    <subcellularLocation>
        <location evidence="2">Cell membrane</location>
    </subcellularLocation>
    <subcellularLocation>
        <location evidence="1">Membrane</location>
        <topology evidence="1">Single-pass membrane protein</topology>
    </subcellularLocation>
</comment>
<dbReference type="GO" id="GO:0016989">
    <property type="term" value="F:sigma factor antagonist activity"/>
    <property type="evidence" value="ECO:0007669"/>
    <property type="project" value="TreeGrafter"/>
</dbReference>
<dbReference type="InterPro" id="IPR051474">
    <property type="entry name" value="Anti-sigma-K/W_factor"/>
</dbReference>
<evidence type="ECO:0000256" key="1">
    <source>
        <dbReference type="ARBA" id="ARBA00004167"/>
    </source>
</evidence>
<keyword evidence="11" id="KW-1185">Reference proteome</keyword>